<dbReference type="AlphaFoldDB" id="A0A1I5YDD9"/>
<gene>
    <name evidence="3" type="ORF">SAMN04487928_14410</name>
</gene>
<dbReference type="EMBL" id="FOXO01000044">
    <property type="protein sequence ID" value="SFQ42219.1"/>
    <property type="molecule type" value="Genomic_DNA"/>
</dbReference>
<evidence type="ECO:0000256" key="1">
    <source>
        <dbReference type="SAM" id="Coils"/>
    </source>
</evidence>
<evidence type="ECO:0000313" key="4">
    <source>
        <dbReference type="Proteomes" id="UP000182624"/>
    </source>
</evidence>
<dbReference type="OrthoDB" id="2065570at2"/>
<sequence length="249" mass="28857">MGITALALDRYADNTYSVAGKENYTGVDETSKSFGSHLSEASEKKCPYNFLAKDGIINYNGVIFECDYQQNAITLGNMYEKEKVLKIYLPSGGALHVNVDNIDQLSKAASMFMPEDLNAIMRAIHEYNHCTRKRYEIEEEKSKPIEDTAEENETPDAEKEPEIKENSLIEKINSYKTELYHKLLNNETEVKIKIGNQEFTKKEWDKLMERIDKDLDDIQEALKEKEEKQAEEEYEDKIQKLFDERKELA</sequence>
<proteinExistence type="predicted"/>
<protein>
    <submittedName>
        <fullName evidence="3">Uncharacterized protein</fullName>
    </submittedName>
</protein>
<accession>A0A1I5YDD9</accession>
<reference evidence="4" key="1">
    <citation type="submission" date="2016-10" db="EMBL/GenBank/DDBJ databases">
        <authorList>
            <person name="Varghese N."/>
            <person name="Submissions S."/>
        </authorList>
    </citation>
    <scope>NUCLEOTIDE SEQUENCE [LARGE SCALE GENOMIC DNA]</scope>
    <source>
        <strain evidence="4">P18</strain>
    </source>
</reference>
<organism evidence="3 4">
    <name type="scientific">Butyrivibrio proteoclasticus</name>
    <dbReference type="NCBI Taxonomy" id="43305"/>
    <lineage>
        <taxon>Bacteria</taxon>
        <taxon>Bacillati</taxon>
        <taxon>Bacillota</taxon>
        <taxon>Clostridia</taxon>
        <taxon>Lachnospirales</taxon>
        <taxon>Lachnospiraceae</taxon>
        <taxon>Butyrivibrio</taxon>
    </lineage>
</organism>
<name>A0A1I5YDD9_9FIRM</name>
<evidence type="ECO:0000256" key="2">
    <source>
        <dbReference type="SAM" id="MobiDB-lite"/>
    </source>
</evidence>
<keyword evidence="1" id="KW-0175">Coiled coil</keyword>
<dbReference type="RefSeq" id="WP_074891850.1">
    <property type="nucleotide sequence ID" value="NZ_FOXO01000044.1"/>
</dbReference>
<feature type="coiled-coil region" evidence="1">
    <location>
        <begin position="201"/>
        <end position="247"/>
    </location>
</feature>
<dbReference type="Proteomes" id="UP000182624">
    <property type="component" value="Unassembled WGS sequence"/>
</dbReference>
<evidence type="ECO:0000313" key="3">
    <source>
        <dbReference type="EMBL" id="SFQ42219.1"/>
    </source>
</evidence>
<feature type="region of interest" description="Disordered" evidence="2">
    <location>
        <begin position="138"/>
        <end position="163"/>
    </location>
</feature>
<keyword evidence="4" id="KW-1185">Reference proteome</keyword>